<dbReference type="InterPro" id="IPR000246">
    <property type="entry name" value="Peptidase_T2"/>
</dbReference>
<keyword evidence="3" id="KW-1185">Reference proteome</keyword>
<comment type="similarity">
    <text evidence="1">Belongs to the Ntn-hydrolase family.</text>
</comment>
<dbReference type="Pfam" id="PF01112">
    <property type="entry name" value="Asparaginase_2"/>
    <property type="match status" value="1"/>
</dbReference>
<proteinExistence type="inferred from homology"/>
<reference evidence="2" key="1">
    <citation type="submission" date="2020-04" db="EMBL/GenBank/DDBJ databases">
        <authorList>
            <person name="Alioto T."/>
            <person name="Alioto T."/>
            <person name="Gomez Garrido J."/>
        </authorList>
    </citation>
    <scope>NUCLEOTIDE SEQUENCE</scope>
    <source>
        <strain evidence="2">A484AB</strain>
    </source>
</reference>
<dbReference type="Gene3D" id="3.60.20.30">
    <property type="entry name" value="(Glycosyl)asparaginase"/>
    <property type="match status" value="1"/>
</dbReference>
<feature type="non-terminal residue" evidence="2">
    <location>
        <position position="58"/>
    </location>
</feature>
<dbReference type="EMBL" id="CACRXK020038705">
    <property type="protein sequence ID" value="CAB4045311.1"/>
    <property type="molecule type" value="Genomic_DNA"/>
</dbReference>
<evidence type="ECO:0000256" key="1">
    <source>
        <dbReference type="ARBA" id="ARBA00010872"/>
    </source>
</evidence>
<dbReference type="OrthoDB" id="5985731at2759"/>
<protein>
    <submittedName>
        <fullName evidence="2">Isoaspartyl peptidase L-asparaginase-like</fullName>
    </submittedName>
</protein>
<evidence type="ECO:0000313" key="2">
    <source>
        <dbReference type="EMBL" id="CAB4045311.1"/>
    </source>
</evidence>
<organism evidence="2 3">
    <name type="scientific">Paramuricea clavata</name>
    <name type="common">Red gorgonian</name>
    <name type="synonym">Violescent sea-whip</name>
    <dbReference type="NCBI Taxonomy" id="317549"/>
    <lineage>
        <taxon>Eukaryota</taxon>
        <taxon>Metazoa</taxon>
        <taxon>Cnidaria</taxon>
        <taxon>Anthozoa</taxon>
        <taxon>Octocorallia</taxon>
        <taxon>Malacalcyonacea</taxon>
        <taxon>Plexauridae</taxon>
        <taxon>Paramuricea</taxon>
    </lineage>
</organism>
<dbReference type="SUPFAM" id="SSF56235">
    <property type="entry name" value="N-terminal nucleophile aminohydrolases (Ntn hydrolases)"/>
    <property type="match status" value="1"/>
</dbReference>
<dbReference type="Proteomes" id="UP001152795">
    <property type="component" value="Unassembled WGS sequence"/>
</dbReference>
<accession>A0A6S7KVX2</accession>
<dbReference type="InterPro" id="IPR029055">
    <property type="entry name" value="Ntn_hydrolases_N"/>
</dbReference>
<dbReference type="AlphaFoldDB" id="A0A6S7KVX2"/>
<name>A0A6S7KVX2_PARCT</name>
<gene>
    <name evidence="2" type="ORF">PACLA_8A088830</name>
</gene>
<evidence type="ECO:0000313" key="3">
    <source>
        <dbReference type="Proteomes" id="UP001152795"/>
    </source>
</evidence>
<dbReference type="GO" id="GO:0016787">
    <property type="term" value="F:hydrolase activity"/>
    <property type="evidence" value="ECO:0007669"/>
    <property type="project" value="InterPro"/>
</dbReference>
<sequence length="58" mass="6349">MKVTLARDVVYNMENGQNAQESAESALKKMKDLVNGHGGVIAIDKYGNFGKAFNTDKM</sequence>
<comment type="caution">
    <text evidence="2">The sequence shown here is derived from an EMBL/GenBank/DDBJ whole genome shotgun (WGS) entry which is preliminary data.</text>
</comment>